<dbReference type="EMBL" id="JAUJYN010000001">
    <property type="protein sequence ID" value="KAK1279286.1"/>
    <property type="molecule type" value="Genomic_DNA"/>
</dbReference>
<evidence type="ECO:0000313" key="2">
    <source>
        <dbReference type="EMBL" id="KAK1279286.1"/>
    </source>
</evidence>
<feature type="region of interest" description="Disordered" evidence="1">
    <location>
        <begin position="1"/>
        <end position="33"/>
    </location>
</feature>
<proteinExistence type="predicted"/>
<reference evidence="2" key="1">
    <citation type="journal article" date="2023" name="Nat. Commun.">
        <title>Diploid and tetraploid genomes of Acorus and the evolution of monocots.</title>
        <authorList>
            <person name="Ma L."/>
            <person name="Liu K.W."/>
            <person name="Li Z."/>
            <person name="Hsiao Y.Y."/>
            <person name="Qi Y."/>
            <person name="Fu T."/>
            <person name="Tang G.D."/>
            <person name="Zhang D."/>
            <person name="Sun W.H."/>
            <person name="Liu D.K."/>
            <person name="Li Y."/>
            <person name="Chen G.Z."/>
            <person name="Liu X.D."/>
            <person name="Liao X.Y."/>
            <person name="Jiang Y.T."/>
            <person name="Yu X."/>
            <person name="Hao Y."/>
            <person name="Huang J."/>
            <person name="Zhao X.W."/>
            <person name="Ke S."/>
            <person name="Chen Y.Y."/>
            <person name="Wu W.L."/>
            <person name="Hsu J.L."/>
            <person name="Lin Y.F."/>
            <person name="Huang M.D."/>
            <person name="Li C.Y."/>
            <person name="Huang L."/>
            <person name="Wang Z.W."/>
            <person name="Zhao X."/>
            <person name="Zhong W.Y."/>
            <person name="Peng D.H."/>
            <person name="Ahmad S."/>
            <person name="Lan S."/>
            <person name="Zhang J.S."/>
            <person name="Tsai W.C."/>
            <person name="Van de Peer Y."/>
            <person name="Liu Z.J."/>
        </authorList>
    </citation>
    <scope>NUCLEOTIDE SEQUENCE</scope>
    <source>
        <strain evidence="2">SCP</strain>
    </source>
</reference>
<dbReference type="AlphaFoldDB" id="A0AAV9BS98"/>
<comment type="caution">
    <text evidence="2">The sequence shown here is derived from an EMBL/GenBank/DDBJ whole genome shotgun (WGS) entry which is preliminary data.</text>
</comment>
<dbReference type="Proteomes" id="UP001179952">
    <property type="component" value="Unassembled WGS sequence"/>
</dbReference>
<evidence type="ECO:0000313" key="3">
    <source>
        <dbReference type="Proteomes" id="UP001179952"/>
    </source>
</evidence>
<protein>
    <submittedName>
        <fullName evidence="2">Uncharacterized protein</fullName>
    </submittedName>
</protein>
<keyword evidence="3" id="KW-1185">Reference proteome</keyword>
<sequence length="98" mass="9829">MGPGGSGRGCGLKRRRSCVGQPPTFSNESVGVIGSHGGDVSDSLVYGGGGGGGSIGAAESVAQNPSVSLFSSGDGLSPFMQKRGRELELLMRTINESN</sequence>
<reference evidence="2" key="2">
    <citation type="submission" date="2023-06" db="EMBL/GenBank/DDBJ databases">
        <authorList>
            <person name="Ma L."/>
            <person name="Liu K.-W."/>
            <person name="Li Z."/>
            <person name="Hsiao Y.-Y."/>
            <person name="Qi Y."/>
            <person name="Fu T."/>
            <person name="Tang G."/>
            <person name="Zhang D."/>
            <person name="Sun W.-H."/>
            <person name="Liu D.-K."/>
            <person name="Li Y."/>
            <person name="Chen G.-Z."/>
            <person name="Liu X.-D."/>
            <person name="Liao X.-Y."/>
            <person name="Jiang Y.-T."/>
            <person name="Yu X."/>
            <person name="Hao Y."/>
            <person name="Huang J."/>
            <person name="Zhao X.-W."/>
            <person name="Ke S."/>
            <person name="Chen Y.-Y."/>
            <person name="Wu W.-L."/>
            <person name="Hsu J.-L."/>
            <person name="Lin Y.-F."/>
            <person name="Huang M.-D."/>
            <person name="Li C.-Y."/>
            <person name="Huang L."/>
            <person name="Wang Z.-W."/>
            <person name="Zhao X."/>
            <person name="Zhong W.-Y."/>
            <person name="Peng D.-H."/>
            <person name="Ahmad S."/>
            <person name="Lan S."/>
            <person name="Zhang J.-S."/>
            <person name="Tsai W.-C."/>
            <person name="Van De Peer Y."/>
            <person name="Liu Z.-J."/>
        </authorList>
    </citation>
    <scope>NUCLEOTIDE SEQUENCE</scope>
    <source>
        <strain evidence="2">SCP</strain>
        <tissue evidence="2">Leaves</tissue>
    </source>
</reference>
<feature type="compositionally biased region" description="Gly residues" evidence="1">
    <location>
        <begin position="1"/>
        <end position="10"/>
    </location>
</feature>
<evidence type="ECO:0000256" key="1">
    <source>
        <dbReference type="SAM" id="MobiDB-lite"/>
    </source>
</evidence>
<accession>A0AAV9BS98</accession>
<gene>
    <name evidence="2" type="ORF">QJS04_geneDACA020423</name>
</gene>
<organism evidence="2 3">
    <name type="scientific">Acorus gramineus</name>
    <name type="common">Dwarf sweet flag</name>
    <dbReference type="NCBI Taxonomy" id="55184"/>
    <lineage>
        <taxon>Eukaryota</taxon>
        <taxon>Viridiplantae</taxon>
        <taxon>Streptophyta</taxon>
        <taxon>Embryophyta</taxon>
        <taxon>Tracheophyta</taxon>
        <taxon>Spermatophyta</taxon>
        <taxon>Magnoliopsida</taxon>
        <taxon>Liliopsida</taxon>
        <taxon>Acoraceae</taxon>
        <taxon>Acorus</taxon>
    </lineage>
</organism>
<name>A0AAV9BS98_ACOGR</name>